<evidence type="ECO:0000313" key="3">
    <source>
        <dbReference type="Proteomes" id="UP000645610"/>
    </source>
</evidence>
<sequence>MPYKSNNTNQQSGENHGAPAGEGLPKGTGDLPVNDLDEATQARLEQEALDAGQRHPNRNTDKPELDRPSYGGGH</sequence>
<dbReference type="Proteomes" id="UP000645610">
    <property type="component" value="Unassembled WGS sequence"/>
</dbReference>
<comment type="caution">
    <text evidence="2">The sequence shown here is derived from an EMBL/GenBank/DDBJ whole genome shotgun (WGS) entry which is preliminary data.</text>
</comment>
<feature type="compositionally biased region" description="Basic and acidic residues" evidence="1">
    <location>
        <begin position="58"/>
        <end position="67"/>
    </location>
</feature>
<reference evidence="2 3" key="1">
    <citation type="submission" date="2020-11" db="EMBL/GenBank/DDBJ databases">
        <authorList>
            <person name="Kim M.K."/>
        </authorList>
    </citation>
    <scope>NUCLEOTIDE SEQUENCE [LARGE SCALE GENOMIC DNA]</scope>
    <source>
        <strain evidence="2 3">BT439</strain>
    </source>
</reference>
<name>A0A931FNY9_9BACT</name>
<evidence type="ECO:0000313" key="2">
    <source>
        <dbReference type="EMBL" id="MBF9143114.1"/>
    </source>
</evidence>
<proteinExistence type="predicted"/>
<dbReference type="RefSeq" id="WP_196287431.1">
    <property type="nucleotide sequence ID" value="NZ_JADQDP010000003.1"/>
</dbReference>
<gene>
    <name evidence="2" type="ORF">I2I01_15810</name>
</gene>
<protein>
    <submittedName>
        <fullName evidence="2">Uncharacterized protein</fullName>
    </submittedName>
</protein>
<accession>A0A931FNY9</accession>
<feature type="region of interest" description="Disordered" evidence="1">
    <location>
        <begin position="1"/>
        <end position="74"/>
    </location>
</feature>
<keyword evidence="3" id="KW-1185">Reference proteome</keyword>
<dbReference type="AlphaFoldDB" id="A0A931FNY9"/>
<organism evidence="2 3">
    <name type="scientific">Hymenobacter properus</name>
    <dbReference type="NCBI Taxonomy" id="2791026"/>
    <lineage>
        <taxon>Bacteria</taxon>
        <taxon>Pseudomonadati</taxon>
        <taxon>Bacteroidota</taxon>
        <taxon>Cytophagia</taxon>
        <taxon>Cytophagales</taxon>
        <taxon>Hymenobacteraceae</taxon>
        <taxon>Hymenobacter</taxon>
    </lineage>
</organism>
<evidence type="ECO:0000256" key="1">
    <source>
        <dbReference type="SAM" id="MobiDB-lite"/>
    </source>
</evidence>
<dbReference type="EMBL" id="JADQDP010000003">
    <property type="protein sequence ID" value="MBF9143114.1"/>
    <property type="molecule type" value="Genomic_DNA"/>
</dbReference>
<feature type="compositionally biased region" description="Polar residues" evidence="1">
    <location>
        <begin position="1"/>
        <end position="14"/>
    </location>
</feature>